<dbReference type="EMBL" id="VYSA01000002">
    <property type="protein sequence ID" value="KAA9107523.1"/>
    <property type="molecule type" value="Genomic_DNA"/>
</dbReference>
<feature type="domain" description="A-factor biosynthesis hotdog" evidence="1">
    <location>
        <begin position="19"/>
        <end position="154"/>
    </location>
</feature>
<keyword evidence="3" id="KW-1185">Reference proteome</keyword>
<name>A0A5J5J255_9MICO</name>
<dbReference type="OrthoDB" id="7838374at2"/>
<dbReference type="Proteomes" id="UP000325827">
    <property type="component" value="Unassembled WGS sequence"/>
</dbReference>
<reference evidence="3" key="1">
    <citation type="submission" date="2019-09" db="EMBL/GenBank/DDBJ databases">
        <title>Mumia zhuanghuii sp. nov. isolated from the intestinal contents of plateau pika (Ochotona curzoniae) in the Qinghai-Tibet plateau of China.</title>
        <authorList>
            <person name="Tian Z."/>
        </authorList>
    </citation>
    <scope>NUCLEOTIDE SEQUENCE [LARGE SCALE GENOMIC DNA]</scope>
    <source>
        <strain evidence="3">JCM 30598</strain>
    </source>
</reference>
<gene>
    <name evidence="2" type="ORF">F6B43_08595</name>
</gene>
<dbReference type="Pfam" id="PF03756">
    <property type="entry name" value="AfsA"/>
    <property type="match status" value="1"/>
</dbReference>
<evidence type="ECO:0000259" key="1">
    <source>
        <dbReference type="Pfam" id="PF03756"/>
    </source>
</evidence>
<accession>A0A5J5J255</accession>
<organism evidence="2 3">
    <name type="scientific">Microbacterium rhizomatis</name>
    <dbReference type="NCBI Taxonomy" id="1631477"/>
    <lineage>
        <taxon>Bacteria</taxon>
        <taxon>Bacillati</taxon>
        <taxon>Actinomycetota</taxon>
        <taxon>Actinomycetes</taxon>
        <taxon>Micrococcales</taxon>
        <taxon>Microbacteriaceae</taxon>
        <taxon>Microbacterium</taxon>
    </lineage>
</organism>
<comment type="caution">
    <text evidence="2">The sequence shown here is derived from an EMBL/GenBank/DDBJ whole genome shotgun (WGS) entry which is preliminary data.</text>
</comment>
<evidence type="ECO:0000313" key="2">
    <source>
        <dbReference type="EMBL" id="KAA9107523.1"/>
    </source>
</evidence>
<dbReference type="RefSeq" id="WP_150448559.1">
    <property type="nucleotide sequence ID" value="NZ_VYSA01000002.1"/>
</dbReference>
<evidence type="ECO:0000313" key="3">
    <source>
        <dbReference type="Proteomes" id="UP000325827"/>
    </source>
</evidence>
<sequence length="273" mass="29582">MSEATRAQVSFDTCVDRRLVHRRAVGEVFITSIIPAGEKRWTCGVQISRGHMRAPHKGGALPIPLVIEASRQAGLAISHVGLEVGLDQQYLLDEVTVLFPDHHPVVPCDAPFEAELEVAVVSVRYRQGKVCGLTFAGSWIVAGSVVVIATASMRCISAANYPALRRRAAVPERRVEVPTAPLSAGPNGQRVVGWKPHDPLLFDHPVDHVPGMALIDAMLSIDPFPDTFTVRFHQFAELSELVAAHIRTTSTSRTFTFAQGSEVVASGKTVSRP</sequence>
<protein>
    <recommendedName>
        <fullName evidence="1">A-factor biosynthesis hotdog domain-containing protein</fullName>
    </recommendedName>
</protein>
<dbReference type="AlphaFoldDB" id="A0A5J5J255"/>
<dbReference type="InterPro" id="IPR005509">
    <property type="entry name" value="AfsA_hotdog_dom"/>
</dbReference>
<proteinExistence type="predicted"/>